<dbReference type="OrthoDB" id="3176940at2759"/>
<evidence type="ECO:0000259" key="2">
    <source>
        <dbReference type="Pfam" id="PF20411"/>
    </source>
</evidence>
<reference evidence="3" key="1">
    <citation type="submission" date="2020-07" db="EMBL/GenBank/DDBJ databases">
        <authorList>
            <person name="Nieuwenhuis M."/>
            <person name="Van De Peppel L.J.J."/>
        </authorList>
    </citation>
    <scope>NUCLEOTIDE SEQUENCE</scope>
    <source>
        <strain evidence="3">AP01</strain>
        <tissue evidence="3">Mycelium</tissue>
    </source>
</reference>
<feature type="domain" description="DUF6697" evidence="2">
    <location>
        <begin position="240"/>
        <end position="412"/>
    </location>
</feature>
<name>A0A9P7G3M1_9AGAR</name>
<evidence type="ECO:0000256" key="1">
    <source>
        <dbReference type="SAM" id="MobiDB-lite"/>
    </source>
</evidence>
<gene>
    <name evidence="3" type="ORF">DXG03_001288</name>
</gene>
<evidence type="ECO:0000313" key="4">
    <source>
        <dbReference type="Proteomes" id="UP000775547"/>
    </source>
</evidence>
<comment type="caution">
    <text evidence="3">The sequence shown here is derived from an EMBL/GenBank/DDBJ whole genome shotgun (WGS) entry which is preliminary data.</text>
</comment>
<dbReference type="EMBL" id="JABCKV010000125">
    <property type="protein sequence ID" value="KAG5643239.1"/>
    <property type="molecule type" value="Genomic_DNA"/>
</dbReference>
<feature type="compositionally biased region" description="Polar residues" evidence="1">
    <location>
        <begin position="445"/>
        <end position="457"/>
    </location>
</feature>
<sequence>MLGPFHVNLPVVSCEGNAINEHAVEVMQASPLKCDDFKLTGGSIFTHFYDFFEQDDDDMRALVAASMLTGACASSVVKVEPDTPTADDFEMHPGSSEHLDVGFRIKDEPEHPIEIDAPIVPPAPQKIVLSEASMSGRPLYARHSSISDARVNTASAEQANPRKRRRLYFDAVEIIAPPWLERQRLRLKQEKEKEFLNPTWTIKRYQEDVNAGLDSVFRRVNALQIKPLPLDLDDDLLYYTVSREFISDVYGGNSQSTFPSIAPDKLHHHGYSDFMFLNITFNPYAPQRPGFPGLFYRSRTTNLPKFHRVFIRIKSAAWLYLGQYELVRTDPLTTQEWAASSKQAHIRVRIALRQIIGREPTEAAVNSGIQDGSGVEPEDVKSALDNGEETVNVWIMRCVAYDDTFQREIMEKFSSWKPKQKTKDTSGNAKPNAKGKGPVKPKASTKVQVRGTSSKGKLQTMRDCGAPVL</sequence>
<accession>A0A9P7G3M1</accession>
<feature type="region of interest" description="Disordered" evidence="1">
    <location>
        <begin position="416"/>
        <end position="469"/>
    </location>
</feature>
<evidence type="ECO:0000313" key="3">
    <source>
        <dbReference type="EMBL" id="KAG5643239.1"/>
    </source>
</evidence>
<dbReference type="AlphaFoldDB" id="A0A9P7G3M1"/>
<dbReference type="Pfam" id="PF20411">
    <property type="entry name" value="DUF6697"/>
    <property type="match status" value="1"/>
</dbReference>
<keyword evidence="4" id="KW-1185">Reference proteome</keyword>
<dbReference type="InterPro" id="IPR046520">
    <property type="entry name" value="DUF6697"/>
</dbReference>
<protein>
    <recommendedName>
        <fullName evidence="2">DUF6697 domain-containing protein</fullName>
    </recommendedName>
</protein>
<organism evidence="3 4">
    <name type="scientific">Asterophora parasitica</name>
    <dbReference type="NCBI Taxonomy" id="117018"/>
    <lineage>
        <taxon>Eukaryota</taxon>
        <taxon>Fungi</taxon>
        <taxon>Dikarya</taxon>
        <taxon>Basidiomycota</taxon>
        <taxon>Agaricomycotina</taxon>
        <taxon>Agaricomycetes</taxon>
        <taxon>Agaricomycetidae</taxon>
        <taxon>Agaricales</taxon>
        <taxon>Tricholomatineae</taxon>
        <taxon>Lyophyllaceae</taxon>
        <taxon>Asterophora</taxon>
    </lineage>
</organism>
<dbReference type="Proteomes" id="UP000775547">
    <property type="component" value="Unassembled WGS sequence"/>
</dbReference>
<proteinExistence type="predicted"/>
<reference evidence="3" key="2">
    <citation type="submission" date="2021-10" db="EMBL/GenBank/DDBJ databases">
        <title>Phylogenomics reveals ancestral predisposition of the termite-cultivated fungus Termitomyces towards a domesticated lifestyle.</title>
        <authorList>
            <person name="Auxier B."/>
            <person name="Grum-Grzhimaylo A."/>
            <person name="Cardenas M.E."/>
            <person name="Lodge J.D."/>
            <person name="Laessoe T."/>
            <person name="Pedersen O."/>
            <person name="Smith M.E."/>
            <person name="Kuyper T.W."/>
            <person name="Franco-Molano E.A."/>
            <person name="Baroni T.J."/>
            <person name="Aanen D.K."/>
        </authorList>
    </citation>
    <scope>NUCLEOTIDE SEQUENCE</scope>
    <source>
        <strain evidence="3">AP01</strain>
        <tissue evidence="3">Mycelium</tissue>
    </source>
</reference>